<dbReference type="NCBIfam" id="NF041680">
    <property type="entry name" value="transp_NF041680"/>
    <property type="match status" value="1"/>
</dbReference>
<dbReference type="Pfam" id="PF13546">
    <property type="entry name" value="DDE_5"/>
    <property type="match status" value="1"/>
</dbReference>
<reference evidence="4" key="1">
    <citation type="journal article" date="2019" name="Int. J. Syst. Evol. Microbiol.">
        <title>The Global Catalogue of Microorganisms (GCM) 10K type strain sequencing project: providing services to taxonomists for standard genome sequencing and annotation.</title>
        <authorList>
            <consortium name="The Broad Institute Genomics Platform"/>
            <consortium name="The Broad Institute Genome Sequencing Center for Infectious Disease"/>
            <person name="Wu L."/>
            <person name="Ma J."/>
        </authorList>
    </citation>
    <scope>NUCLEOTIDE SEQUENCE [LARGE SCALE GENOMIC DNA]</scope>
    <source>
        <strain evidence="4">DT43</strain>
    </source>
</reference>
<evidence type="ECO:0000259" key="2">
    <source>
        <dbReference type="Pfam" id="PF13546"/>
    </source>
</evidence>
<dbReference type="Proteomes" id="UP001596012">
    <property type="component" value="Unassembled WGS sequence"/>
</dbReference>
<evidence type="ECO:0000256" key="1">
    <source>
        <dbReference type="SAM" id="MobiDB-lite"/>
    </source>
</evidence>
<feature type="region of interest" description="Disordered" evidence="1">
    <location>
        <begin position="430"/>
        <end position="482"/>
    </location>
</feature>
<dbReference type="InterPro" id="IPR012337">
    <property type="entry name" value="RNaseH-like_sf"/>
</dbReference>
<proteinExistence type="predicted"/>
<comment type="caution">
    <text evidence="3">The sequence shown here is derived from an EMBL/GenBank/DDBJ whole genome shotgun (WGS) entry which is preliminary data.</text>
</comment>
<protein>
    <submittedName>
        <fullName evidence="3">NF041680 family putative transposase</fullName>
    </submittedName>
</protein>
<feature type="domain" description="Transposase IS701-like DDE" evidence="2">
    <location>
        <begin position="21"/>
        <end position="263"/>
    </location>
</feature>
<accession>A0ABV8YZE3</accession>
<organism evidence="3 4">
    <name type="scientific">Streptomyces xiangluensis</name>
    <dbReference type="NCBI Taxonomy" id="2665720"/>
    <lineage>
        <taxon>Bacteria</taxon>
        <taxon>Bacillati</taxon>
        <taxon>Actinomycetota</taxon>
        <taxon>Actinomycetes</taxon>
        <taxon>Kitasatosporales</taxon>
        <taxon>Streptomycetaceae</taxon>
        <taxon>Streptomyces</taxon>
    </lineage>
</organism>
<dbReference type="EMBL" id="JBHSFG010000084">
    <property type="protein sequence ID" value="MFC4470638.1"/>
    <property type="molecule type" value="Genomic_DNA"/>
</dbReference>
<feature type="compositionally biased region" description="Basic and acidic residues" evidence="1">
    <location>
        <begin position="468"/>
        <end position="482"/>
    </location>
</feature>
<dbReference type="RefSeq" id="WP_386351656.1">
    <property type="nucleotide sequence ID" value="NZ_JBHSFG010000084.1"/>
</dbReference>
<dbReference type="SUPFAM" id="SSF53098">
    <property type="entry name" value="Ribonuclease H-like"/>
    <property type="match status" value="1"/>
</dbReference>
<sequence length="482" mass="54538">MPDRDARDAALRELKEFRVDFRACLTRWGDELFEIGDAVLCSDGPVRGLADLSLAPEHTRSHGSVQRAMNDGRIDFERLNWSFVLRDLPCGPGGGIVLAVDVTPWLRPDANTSGQRTFCHTYGRAEGAHEMVPGWAYSIVAALSGGPTSWTAPLDAYRLRPGDHVQQHTARQLREVVTRIVTLGRWREGDEPIRIVADCGYDGPYLAHQLADLPVEVCVRMRGDRVLHRDPPAAGGVGPKGGRPRRHGGRFAFRTPGTWSDPLHDSEHHLDKYGHLRARCFARLHVQLNRQTVWAHHPEPELPIVPGTVIRLDVERLPSGGSPKPLWLWWSRTSTDAALADTVWSCFLRRFDLEHTFRYWKQHLGWTRPALRDPLAADRWTALVMAVYTQLRLARPLTGDLRRPWERPLPIERLTPGRVRRGFRQVRRSLPVLTNPAKPSPPGPGRPPGRRNYQKAPVYNVENALLENDQRTDGRHPERPAS</sequence>
<dbReference type="InterPro" id="IPR038721">
    <property type="entry name" value="IS701-like_DDE_dom"/>
</dbReference>
<evidence type="ECO:0000313" key="3">
    <source>
        <dbReference type="EMBL" id="MFC4470638.1"/>
    </source>
</evidence>
<gene>
    <name evidence="3" type="ORF">ACFPH6_40145</name>
</gene>
<evidence type="ECO:0000313" key="4">
    <source>
        <dbReference type="Proteomes" id="UP001596012"/>
    </source>
</evidence>
<feature type="compositionally biased region" description="Pro residues" evidence="1">
    <location>
        <begin position="438"/>
        <end position="447"/>
    </location>
</feature>
<name>A0ABV8YZE3_9ACTN</name>
<keyword evidence="4" id="KW-1185">Reference proteome</keyword>